<gene>
    <name evidence="5" type="ORF">LIP_0201</name>
</gene>
<organism evidence="5 6">
    <name type="scientific">Limnochorda pilosa</name>
    <dbReference type="NCBI Taxonomy" id="1555112"/>
    <lineage>
        <taxon>Bacteria</taxon>
        <taxon>Bacillati</taxon>
        <taxon>Bacillota</taxon>
        <taxon>Limnochordia</taxon>
        <taxon>Limnochordales</taxon>
        <taxon>Limnochordaceae</taxon>
        <taxon>Limnochorda</taxon>
    </lineage>
</organism>
<name>A0A0K2SG26_LIMPI</name>
<dbReference type="Pfam" id="PF02780">
    <property type="entry name" value="Transketolase_C"/>
    <property type="match status" value="1"/>
</dbReference>
<dbReference type="NCBIfam" id="NF006667">
    <property type="entry name" value="PRK09212.1"/>
    <property type="match status" value="1"/>
</dbReference>
<accession>A0A0K2SG26</accession>
<evidence type="ECO:0000256" key="3">
    <source>
        <dbReference type="ARBA" id="ARBA00023052"/>
    </source>
</evidence>
<dbReference type="InterPro" id="IPR005475">
    <property type="entry name" value="Transketolase-like_Pyr-bd"/>
</dbReference>
<evidence type="ECO:0000313" key="6">
    <source>
        <dbReference type="Proteomes" id="UP000065807"/>
    </source>
</evidence>
<dbReference type="PANTHER" id="PTHR43257:SF2">
    <property type="entry name" value="PYRUVATE DEHYDROGENASE E1 COMPONENT SUBUNIT BETA"/>
    <property type="match status" value="1"/>
</dbReference>
<reference evidence="6" key="2">
    <citation type="journal article" date="2016" name="Int. J. Syst. Evol. Microbiol.">
        <title>Complete genome sequence and cell structure of Limnochorda pilosa, a Gram-negative spore-former within the phylum Firmicutes.</title>
        <authorList>
            <person name="Watanabe M."/>
            <person name="Kojima H."/>
            <person name="Fukui M."/>
        </authorList>
    </citation>
    <scope>NUCLEOTIDE SEQUENCE [LARGE SCALE GENOMIC DNA]</scope>
    <source>
        <strain evidence="6">HC45</strain>
    </source>
</reference>
<dbReference type="Proteomes" id="UP000065807">
    <property type="component" value="Chromosome"/>
</dbReference>
<dbReference type="InterPro" id="IPR009014">
    <property type="entry name" value="Transketo_C/PFOR_II"/>
</dbReference>
<dbReference type="Gene3D" id="3.40.50.970">
    <property type="match status" value="1"/>
</dbReference>
<dbReference type="InterPro" id="IPR029061">
    <property type="entry name" value="THDP-binding"/>
</dbReference>
<dbReference type="InterPro" id="IPR033248">
    <property type="entry name" value="Transketolase_C"/>
</dbReference>
<dbReference type="OrthoDB" id="9771835at2"/>
<comment type="cofactor">
    <cofactor evidence="1">
        <name>thiamine diphosphate</name>
        <dbReference type="ChEBI" id="CHEBI:58937"/>
    </cofactor>
</comment>
<dbReference type="SUPFAM" id="SSF52922">
    <property type="entry name" value="TK C-terminal domain-like"/>
    <property type="match status" value="1"/>
</dbReference>
<keyword evidence="6" id="KW-1185">Reference proteome</keyword>
<dbReference type="Pfam" id="PF02779">
    <property type="entry name" value="Transket_pyr"/>
    <property type="match status" value="1"/>
</dbReference>
<sequence length="333" mass="35846">MELTFREAVRRALIEEMDRDERVFIMGEDVGAYGGSYAVTKGLLERFGPERVRDTPISEAAILGAGTGAAMGGLRPVVEIMTINFLLPAADQLINGAAKFHYMFNGQFSVPLVVRTVNGGRRLAATHSQDLEVLFAFIPGLKVAAPASPADAHGMLKAAIRDPDPVLFVEHALLYSVKGEVPDDPDHLVPLGRSTVRRPGRDVTLVAYSRAVALALEAANVLADRGVEAEVIDLRSLRPLDAGPVLESVRKTHRAVVVEEDWKTYGVGAELSARIAEEAFDALAGPILRVAGSEVPMPYAANLEQLALPQVEQVVDAVASLMGRRGDVVWQAR</sequence>
<dbReference type="KEGG" id="lpil:LIP_0201"/>
<dbReference type="FunFam" id="3.40.50.920:FF:000001">
    <property type="entry name" value="Pyruvate dehydrogenase E1 beta subunit"/>
    <property type="match status" value="1"/>
</dbReference>
<dbReference type="CDD" id="cd07036">
    <property type="entry name" value="TPP_PYR_E1-PDHc-beta_like"/>
    <property type="match status" value="1"/>
</dbReference>
<proteinExistence type="predicted"/>
<dbReference type="GO" id="GO:0016491">
    <property type="term" value="F:oxidoreductase activity"/>
    <property type="evidence" value="ECO:0007669"/>
    <property type="project" value="UniProtKB-KW"/>
</dbReference>
<dbReference type="EMBL" id="AP014924">
    <property type="protein sequence ID" value="BAS26058.1"/>
    <property type="molecule type" value="Genomic_DNA"/>
</dbReference>
<dbReference type="AlphaFoldDB" id="A0A0K2SG26"/>
<feature type="domain" description="Transketolase-like pyrimidine-binding" evidence="4">
    <location>
        <begin position="3"/>
        <end position="177"/>
    </location>
</feature>
<dbReference type="SMART" id="SM00861">
    <property type="entry name" value="Transket_pyr"/>
    <property type="match status" value="1"/>
</dbReference>
<dbReference type="SUPFAM" id="SSF52518">
    <property type="entry name" value="Thiamin diphosphate-binding fold (THDP-binding)"/>
    <property type="match status" value="1"/>
</dbReference>
<keyword evidence="2" id="KW-0560">Oxidoreductase</keyword>
<evidence type="ECO:0000259" key="4">
    <source>
        <dbReference type="SMART" id="SM00861"/>
    </source>
</evidence>
<protein>
    <submittedName>
        <fullName evidence="5">Pyruvate dehydrogenase</fullName>
    </submittedName>
</protein>
<dbReference type="PANTHER" id="PTHR43257">
    <property type="entry name" value="PYRUVATE DEHYDROGENASE E1 COMPONENT BETA SUBUNIT"/>
    <property type="match status" value="1"/>
</dbReference>
<dbReference type="RefSeq" id="WP_068133130.1">
    <property type="nucleotide sequence ID" value="NZ_AP014924.1"/>
</dbReference>
<dbReference type="STRING" id="1555112.LIP_0201"/>
<keyword evidence="5" id="KW-0670">Pyruvate</keyword>
<reference evidence="6" key="1">
    <citation type="submission" date="2015-07" db="EMBL/GenBank/DDBJ databases">
        <title>Complete genome sequence and phylogenetic analysis of Limnochorda pilosa.</title>
        <authorList>
            <person name="Watanabe M."/>
            <person name="Kojima H."/>
            <person name="Fukui M."/>
        </authorList>
    </citation>
    <scope>NUCLEOTIDE SEQUENCE [LARGE SCALE GENOMIC DNA]</scope>
    <source>
        <strain evidence="6">HC45</strain>
    </source>
</reference>
<dbReference type="FunFam" id="3.40.50.970:FF:000001">
    <property type="entry name" value="Pyruvate dehydrogenase E1 beta subunit"/>
    <property type="match status" value="1"/>
</dbReference>
<evidence type="ECO:0000313" key="5">
    <source>
        <dbReference type="EMBL" id="BAS26058.1"/>
    </source>
</evidence>
<evidence type="ECO:0000256" key="1">
    <source>
        <dbReference type="ARBA" id="ARBA00001964"/>
    </source>
</evidence>
<keyword evidence="3" id="KW-0786">Thiamine pyrophosphate</keyword>
<dbReference type="PATRIC" id="fig|1555112.3.peg.207"/>
<evidence type="ECO:0000256" key="2">
    <source>
        <dbReference type="ARBA" id="ARBA00023002"/>
    </source>
</evidence>
<dbReference type="Gene3D" id="3.40.50.920">
    <property type="match status" value="1"/>
</dbReference>